<keyword evidence="2" id="KW-1185">Reference proteome</keyword>
<protein>
    <submittedName>
        <fullName evidence="1">Uncharacterized protein</fullName>
    </submittedName>
</protein>
<gene>
    <name evidence="1" type="ORF">FA95DRAFT_446264</name>
</gene>
<evidence type="ECO:0000313" key="2">
    <source>
        <dbReference type="Proteomes" id="UP000814033"/>
    </source>
</evidence>
<accession>A0ACB8RHN4</accession>
<comment type="caution">
    <text evidence="1">The sequence shown here is derived from an EMBL/GenBank/DDBJ whole genome shotgun (WGS) entry which is preliminary data.</text>
</comment>
<organism evidence="1 2">
    <name type="scientific">Auriscalpium vulgare</name>
    <dbReference type="NCBI Taxonomy" id="40419"/>
    <lineage>
        <taxon>Eukaryota</taxon>
        <taxon>Fungi</taxon>
        <taxon>Dikarya</taxon>
        <taxon>Basidiomycota</taxon>
        <taxon>Agaricomycotina</taxon>
        <taxon>Agaricomycetes</taxon>
        <taxon>Russulales</taxon>
        <taxon>Auriscalpiaceae</taxon>
        <taxon>Auriscalpium</taxon>
    </lineage>
</organism>
<dbReference type="EMBL" id="MU276036">
    <property type="protein sequence ID" value="KAI0043028.1"/>
    <property type="molecule type" value="Genomic_DNA"/>
</dbReference>
<reference evidence="1" key="2">
    <citation type="journal article" date="2022" name="New Phytol.">
        <title>Evolutionary transition to the ectomycorrhizal habit in the genomes of a hyperdiverse lineage of mushroom-forming fungi.</title>
        <authorList>
            <person name="Looney B."/>
            <person name="Miyauchi S."/>
            <person name="Morin E."/>
            <person name="Drula E."/>
            <person name="Courty P.E."/>
            <person name="Kohler A."/>
            <person name="Kuo A."/>
            <person name="LaButti K."/>
            <person name="Pangilinan J."/>
            <person name="Lipzen A."/>
            <person name="Riley R."/>
            <person name="Andreopoulos W."/>
            <person name="He G."/>
            <person name="Johnson J."/>
            <person name="Nolan M."/>
            <person name="Tritt A."/>
            <person name="Barry K.W."/>
            <person name="Grigoriev I.V."/>
            <person name="Nagy L.G."/>
            <person name="Hibbett D."/>
            <person name="Henrissat B."/>
            <person name="Matheny P.B."/>
            <person name="Labbe J."/>
            <person name="Martin F.M."/>
        </authorList>
    </citation>
    <scope>NUCLEOTIDE SEQUENCE</scope>
    <source>
        <strain evidence="1">FP105234-sp</strain>
    </source>
</reference>
<reference evidence="1" key="1">
    <citation type="submission" date="2021-02" db="EMBL/GenBank/DDBJ databases">
        <authorList>
            <consortium name="DOE Joint Genome Institute"/>
            <person name="Ahrendt S."/>
            <person name="Looney B.P."/>
            <person name="Miyauchi S."/>
            <person name="Morin E."/>
            <person name="Drula E."/>
            <person name="Courty P.E."/>
            <person name="Chicoki N."/>
            <person name="Fauchery L."/>
            <person name="Kohler A."/>
            <person name="Kuo A."/>
            <person name="Labutti K."/>
            <person name="Pangilinan J."/>
            <person name="Lipzen A."/>
            <person name="Riley R."/>
            <person name="Andreopoulos W."/>
            <person name="He G."/>
            <person name="Johnson J."/>
            <person name="Barry K.W."/>
            <person name="Grigoriev I.V."/>
            <person name="Nagy L."/>
            <person name="Hibbett D."/>
            <person name="Henrissat B."/>
            <person name="Matheny P.B."/>
            <person name="Labbe J."/>
            <person name="Martin F."/>
        </authorList>
    </citation>
    <scope>NUCLEOTIDE SEQUENCE</scope>
    <source>
        <strain evidence="1">FP105234-sp</strain>
    </source>
</reference>
<dbReference type="Proteomes" id="UP000814033">
    <property type="component" value="Unassembled WGS sequence"/>
</dbReference>
<proteinExistence type="predicted"/>
<evidence type="ECO:0000313" key="1">
    <source>
        <dbReference type="EMBL" id="KAI0043028.1"/>
    </source>
</evidence>
<sequence>MQSDASRVKWRIWPCETQELVLATGAWQTRIYRTHQMDRTESRRQFRGNVEDARQAELGKGSVFVQLSAALKRVHGGIGFVSRLLDEAAAAFEQKRPPSLFLLSPLDAPLGEILRNDPRSSIRPSVRIRPCCPSVCHACLLFRWQASRRRPNPQDLCCTLPGISPSPVPFSFPSEPSSRVHNAIFINLCLFIINYCSTDYLVSRCVARSSLSSPSTFMYLTLVVYLCCS</sequence>
<name>A0ACB8RHN4_9AGAM</name>